<comment type="caution">
    <text evidence="2">The sequence shown here is derived from an EMBL/GenBank/DDBJ whole genome shotgun (WGS) entry which is preliminary data.</text>
</comment>
<dbReference type="PANTHER" id="PTHR43377">
    <property type="entry name" value="BILIVERDIN REDUCTASE A"/>
    <property type="match status" value="1"/>
</dbReference>
<keyword evidence="3" id="KW-1185">Reference proteome</keyword>
<accession>A0A6N8SPJ7</accession>
<sequence>MNPTVLVVGCGNIGRRHIEALAAAGRPMRVIGVEPVEAARAQAEALVASFENGSKVLANMDDVPEAVDLAIIATSAAHRRTAFERMLSRCVPKAVIFEKVLFTTRTDLDAVGKLLASHAIPAFVNCGRRGFPSYNRLRNLLTTQRGLSMKVTGAGWNLGSNAIHFIDLAEHVLGDQTVALDESDLDPNPVPARIAGCVDLFGTLRGTLAGGGTIAITQERAPGNPVSITFFGGGESWCIEEAANRLIHRNVAGEENLQVFETLFVSGMPYLYTDIFDGKGCCLTPYEKSAAQHALFLDALRRRLGLSISEDVQCPIS</sequence>
<dbReference type="SUPFAM" id="SSF51735">
    <property type="entry name" value="NAD(P)-binding Rossmann-fold domains"/>
    <property type="match status" value="1"/>
</dbReference>
<proteinExistence type="predicted"/>
<evidence type="ECO:0000259" key="1">
    <source>
        <dbReference type="Pfam" id="PF01408"/>
    </source>
</evidence>
<dbReference type="Gene3D" id="3.40.50.720">
    <property type="entry name" value="NAD(P)-binding Rossmann-like Domain"/>
    <property type="match status" value="1"/>
</dbReference>
<dbReference type="InterPro" id="IPR051450">
    <property type="entry name" value="Gfo/Idh/MocA_Oxidoreductases"/>
</dbReference>
<organism evidence="2 3">
    <name type="scientific">Shinella kummerowiae</name>
    <dbReference type="NCBI Taxonomy" id="417745"/>
    <lineage>
        <taxon>Bacteria</taxon>
        <taxon>Pseudomonadati</taxon>
        <taxon>Pseudomonadota</taxon>
        <taxon>Alphaproteobacteria</taxon>
        <taxon>Hyphomicrobiales</taxon>
        <taxon>Rhizobiaceae</taxon>
        <taxon>Shinella</taxon>
    </lineage>
</organism>
<protein>
    <recommendedName>
        <fullName evidence="1">Gfo/Idh/MocA-like oxidoreductase N-terminal domain-containing protein</fullName>
    </recommendedName>
</protein>
<name>A0A6N8SPJ7_9HYPH</name>
<dbReference type="InterPro" id="IPR036291">
    <property type="entry name" value="NAD(P)-bd_dom_sf"/>
</dbReference>
<feature type="domain" description="Gfo/Idh/MocA-like oxidoreductase N-terminal" evidence="1">
    <location>
        <begin position="5"/>
        <end position="120"/>
    </location>
</feature>
<dbReference type="OrthoDB" id="2043779at2"/>
<dbReference type="RefSeq" id="WP_160862361.1">
    <property type="nucleotide sequence ID" value="NZ_WUMK01000013.1"/>
</dbReference>
<dbReference type="AlphaFoldDB" id="A0A6N8SPJ7"/>
<evidence type="ECO:0000313" key="3">
    <source>
        <dbReference type="Proteomes" id="UP000435802"/>
    </source>
</evidence>
<dbReference type="GO" id="GO:0000166">
    <property type="term" value="F:nucleotide binding"/>
    <property type="evidence" value="ECO:0007669"/>
    <property type="project" value="InterPro"/>
</dbReference>
<dbReference type="InterPro" id="IPR000683">
    <property type="entry name" value="Gfo/Idh/MocA-like_OxRdtase_N"/>
</dbReference>
<dbReference type="EMBL" id="WUMK01000013">
    <property type="protein sequence ID" value="MXN48870.1"/>
    <property type="molecule type" value="Genomic_DNA"/>
</dbReference>
<dbReference type="Pfam" id="PF01408">
    <property type="entry name" value="GFO_IDH_MocA"/>
    <property type="match status" value="1"/>
</dbReference>
<dbReference type="Proteomes" id="UP000435802">
    <property type="component" value="Unassembled WGS sequence"/>
</dbReference>
<evidence type="ECO:0000313" key="2">
    <source>
        <dbReference type="EMBL" id="MXN48870.1"/>
    </source>
</evidence>
<reference evidence="2 3" key="1">
    <citation type="submission" date="2019-12" db="EMBL/GenBank/DDBJ databases">
        <title>Shinella kummerowiae sp. nov., a symbiotic bacterium isolated from root nodules of the herbal legume Kummerowia stipulacea.</title>
        <authorList>
            <person name="Gao J."/>
        </authorList>
    </citation>
    <scope>NUCLEOTIDE SEQUENCE [LARGE SCALE GENOMIC DNA]</scope>
    <source>
        <strain evidence="2 3">CCBAU 25048</strain>
    </source>
</reference>
<dbReference type="PANTHER" id="PTHR43377:SF1">
    <property type="entry name" value="BILIVERDIN REDUCTASE A"/>
    <property type="match status" value="1"/>
</dbReference>
<gene>
    <name evidence="2" type="ORF">GR138_27090</name>
</gene>